<evidence type="ECO:0000313" key="2">
    <source>
        <dbReference type="Proteomes" id="UP000183832"/>
    </source>
</evidence>
<organism evidence="1 2">
    <name type="scientific">Clunio marinus</name>
    <dbReference type="NCBI Taxonomy" id="568069"/>
    <lineage>
        <taxon>Eukaryota</taxon>
        <taxon>Metazoa</taxon>
        <taxon>Ecdysozoa</taxon>
        <taxon>Arthropoda</taxon>
        <taxon>Hexapoda</taxon>
        <taxon>Insecta</taxon>
        <taxon>Pterygota</taxon>
        <taxon>Neoptera</taxon>
        <taxon>Endopterygota</taxon>
        <taxon>Diptera</taxon>
        <taxon>Nematocera</taxon>
        <taxon>Chironomoidea</taxon>
        <taxon>Chironomidae</taxon>
        <taxon>Clunio</taxon>
    </lineage>
</organism>
<reference evidence="1 2" key="1">
    <citation type="submission" date="2015-04" db="EMBL/GenBank/DDBJ databases">
        <authorList>
            <person name="Syromyatnikov M.Y."/>
            <person name="Popov V.N."/>
        </authorList>
    </citation>
    <scope>NUCLEOTIDE SEQUENCE [LARGE SCALE GENOMIC DNA]</scope>
</reference>
<accession>A0A1J1J2X7</accession>
<evidence type="ECO:0000313" key="1">
    <source>
        <dbReference type="EMBL" id="CRL06789.1"/>
    </source>
</evidence>
<sequence>MRIILRNEGNIMKFRCFYDFTIHFVYCYVKALKNHKTYLFYLELADNYAQVSAHPSSTSIKPLQDIGKCKILHTLAEYLIIQPFVALANESNEKLLEMLKF</sequence>
<dbReference type="AlphaFoldDB" id="A0A1J1J2X7"/>
<name>A0A1J1J2X7_9DIPT</name>
<keyword evidence="2" id="KW-1185">Reference proteome</keyword>
<proteinExistence type="predicted"/>
<dbReference type="Proteomes" id="UP000183832">
    <property type="component" value="Unassembled WGS sequence"/>
</dbReference>
<dbReference type="EMBL" id="CVRI01000067">
    <property type="protein sequence ID" value="CRL06789.1"/>
    <property type="molecule type" value="Genomic_DNA"/>
</dbReference>
<protein>
    <submittedName>
        <fullName evidence="1">CLUMA_CG019697, isoform A</fullName>
    </submittedName>
</protein>
<gene>
    <name evidence="1" type="ORF">CLUMA_CG019697</name>
</gene>